<protein>
    <submittedName>
        <fullName evidence="2">Uncharacterized protein</fullName>
    </submittedName>
</protein>
<comment type="caution">
    <text evidence="2">The sequence shown here is derived from an EMBL/GenBank/DDBJ whole genome shotgun (WGS) entry which is preliminary data.</text>
</comment>
<dbReference type="Proteomes" id="UP000177745">
    <property type="component" value="Unassembled WGS sequence"/>
</dbReference>
<evidence type="ECO:0000313" key="3">
    <source>
        <dbReference type="Proteomes" id="UP000177745"/>
    </source>
</evidence>
<proteinExistence type="predicted"/>
<accession>A0A1F8H6U8</accession>
<dbReference type="EMBL" id="MGKY01000020">
    <property type="protein sequence ID" value="OGN33312.1"/>
    <property type="molecule type" value="Genomic_DNA"/>
</dbReference>
<name>A0A1F8H6U8_9BACT</name>
<gene>
    <name evidence="2" type="ORF">A3G51_00855</name>
</gene>
<feature type="region of interest" description="Disordered" evidence="1">
    <location>
        <begin position="62"/>
        <end position="90"/>
    </location>
</feature>
<evidence type="ECO:0000313" key="2">
    <source>
        <dbReference type="EMBL" id="OGN33312.1"/>
    </source>
</evidence>
<reference evidence="2 3" key="1">
    <citation type="journal article" date="2016" name="Nat. Commun.">
        <title>Thousands of microbial genomes shed light on interconnected biogeochemical processes in an aquifer system.</title>
        <authorList>
            <person name="Anantharaman K."/>
            <person name="Brown C.T."/>
            <person name="Hug L.A."/>
            <person name="Sharon I."/>
            <person name="Castelle C.J."/>
            <person name="Probst A.J."/>
            <person name="Thomas B.C."/>
            <person name="Singh A."/>
            <person name="Wilkins M.J."/>
            <person name="Karaoz U."/>
            <person name="Brodie E.L."/>
            <person name="Williams K.H."/>
            <person name="Hubbard S.S."/>
            <person name="Banfield J.F."/>
        </authorList>
    </citation>
    <scope>NUCLEOTIDE SEQUENCE [LARGE SCALE GENOMIC DNA]</scope>
</reference>
<organism evidence="2 3">
    <name type="scientific">Candidatus Yanofskybacteria bacterium RIFCSPLOWO2_12_FULL_43_11b</name>
    <dbReference type="NCBI Taxonomy" id="1802710"/>
    <lineage>
        <taxon>Bacteria</taxon>
        <taxon>Candidatus Yanofskyibacteriota</taxon>
    </lineage>
</organism>
<sequence length="90" mass="9640">MFPPAIEGIIREGSKRTDVPVSSPPWLDLENKDSRFCCFEVDKIEGTIAANSRPKLIDAISAGNGGADKEVPGLDPETTGHVMNETKAPC</sequence>
<evidence type="ECO:0000256" key="1">
    <source>
        <dbReference type="SAM" id="MobiDB-lite"/>
    </source>
</evidence>
<dbReference type="AlphaFoldDB" id="A0A1F8H6U8"/>